<dbReference type="CDD" id="cd12797">
    <property type="entry name" value="M23_peptidase"/>
    <property type="match status" value="1"/>
</dbReference>
<gene>
    <name evidence="1" type="ORF">CLV32_4294</name>
</gene>
<accession>A0A4R6IBS8</accession>
<dbReference type="EMBL" id="SNWM01000006">
    <property type="protein sequence ID" value="TDO19670.1"/>
    <property type="molecule type" value="Genomic_DNA"/>
</dbReference>
<organism evidence="1 2">
    <name type="scientific">Pedobacter duraquae</name>
    <dbReference type="NCBI Taxonomy" id="425511"/>
    <lineage>
        <taxon>Bacteria</taxon>
        <taxon>Pseudomonadati</taxon>
        <taxon>Bacteroidota</taxon>
        <taxon>Sphingobacteriia</taxon>
        <taxon>Sphingobacteriales</taxon>
        <taxon>Sphingobacteriaceae</taxon>
        <taxon>Pedobacter</taxon>
    </lineage>
</organism>
<dbReference type="Gene3D" id="2.70.70.10">
    <property type="entry name" value="Glucose Permease (Domain IIA)"/>
    <property type="match status" value="1"/>
</dbReference>
<dbReference type="Proteomes" id="UP000295499">
    <property type="component" value="Unassembled WGS sequence"/>
</dbReference>
<keyword evidence="2" id="KW-1185">Reference proteome</keyword>
<evidence type="ECO:0000313" key="2">
    <source>
        <dbReference type="Proteomes" id="UP000295499"/>
    </source>
</evidence>
<dbReference type="AlphaFoldDB" id="A0A4R6IBS8"/>
<evidence type="ECO:0000313" key="1">
    <source>
        <dbReference type="EMBL" id="TDO19670.1"/>
    </source>
</evidence>
<sequence>MSVTACFTFVNAFTQEPAVMVNYKVNTNKSVTFDYVKTDPGNYTVAFKLTNLSNAYASDNTNLNAGFYSGRLLNLEPTNKDQGIGFSYSYSYIRGKLKPKFNPDFVYTLPCKNGTKVKVLEVSFLNAMYFGNTTPEDWKVYRFCTAKEDTVTAMRKGIVVEIKDTQETNLGEGVEYSSRINELTIEHADGTIATYKHFKRGSFTVKVGETVYPGTPLGINVKYNANSMYGATVMIMYLKSADFEAAKNQNVQNSKSMYGFVTPHFYTAEGADLILIPQKDYTAASTPELVKKEMSKKEQKLAAL</sequence>
<name>A0A4R6IBS8_9SPHI</name>
<reference evidence="1 2" key="1">
    <citation type="submission" date="2019-03" db="EMBL/GenBank/DDBJ databases">
        <title>Genomic Encyclopedia of Archaeal and Bacterial Type Strains, Phase II (KMG-II): from individual species to whole genera.</title>
        <authorList>
            <person name="Goeker M."/>
        </authorList>
    </citation>
    <scope>NUCLEOTIDE SEQUENCE [LARGE SCALE GENOMIC DNA]</scope>
    <source>
        <strain evidence="1 2">DSM 19034</strain>
    </source>
</reference>
<protein>
    <submittedName>
        <fullName evidence="1">Peptidase M23-like protein</fullName>
    </submittedName>
</protein>
<proteinExistence type="predicted"/>
<dbReference type="InterPro" id="IPR011055">
    <property type="entry name" value="Dup_hybrid_motif"/>
</dbReference>
<comment type="caution">
    <text evidence="1">The sequence shown here is derived from an EMBL/GenBank/DDBJ whole genome shotgun (WGS) entry which is preliminary data.</text>
</comment>